<accession>A0A8H3LKZ6</accession>
<protein>
    <submittedName>
        <fullName evidence="1">Uncharacterized protein</fullName>
    </submittedName>
</protein>
<dbReference type="EMBL" id="BLAL01000165">
    <property type="protein sequence ID" value="GES87224.1"/>
    <property type="molecule type" value="Genomic_DNA"/>
</dbReference>
<comment type="caution">
    <text evidence="1">The sequence shown here is derived from an EMBL/GenBank/DDBJ whole genome shotgun (WGS) entry which is preliminary data.</text>
</comment>
<dbReference type="Proteomes" id="UP000615446">
    <property type="component" value="Unassembled WGS sequence"/>
</dbReference>
<proteinExistence type="predicted"/>
<sequence>MNSLPLETQCNMLLQGFYTNGGLTLPPIAILPERMYKKLTHRKKPGNKPTNTRSLLQFFVSEAAKRIQITNPLVIGEVTRKLMLEANINEYRIFAAEINLLIKSRSISQ</sequence>
<organism evidence="1 2">
    <name type="scientific">Rhizophagus clarus</name>
    <dbReference type="NCBI Taxonomy" id="94130"/>
    <lineage>
        <taxon>Eukaryota</taxon>
        <taxon>Fungi</taxon>
        <taxon>Fungi incertae sedis</taxon>
        <taxon>Mucoromycota</taxon>
        <taxon>Glomeromycotina</taxon>
        <taxon>Glomeromycetes</taxon>
        <taxon>Glomerales</taxon>
        <taxon>Glomeraceae</taxon>
        <taxon>Rhizophagus</taxon>
    </lineage>
</organism>
<gene>
    <name evidence="1" type="ORF">RCL2_001423200</name>
</gene>
<evidence type="ECO:0000313" key="2">
    <source>
        <dbReference type="Proteomes" id="UP000615446"/>
    </source>
</evidence>
<reference evidence="1" key="1">
    <citation type="submission" date="2019-10" db="EMBL/GenBank/DDBJ databases">
        <title>Conservation and host-specific expression of non-tandemly repeated heterogenous ribosome RNA gene in arbuscular mycorrhizal fungi.</title>
        <authorList>
            <person name="Maeda T."/>
            <person name="Kobayashi Y."/>
            <person name="Nakagawa T."/>
            <person name="Ezawa T."/>
            <person name="Yamaguchi K."/>
            <person name="Bino T."/>
            <person name="Nishimoto Y."/>
            <person name="Shigenobu S."/>
            <person name="Kawaguchi M."/>
        </authorList>
    </citation>
    <scope>NUCLEOTIDE SEQUENCE</scope>
    <source>
        <strain evidence="1">HR1</strain>
    </source>
</reference>
<evidence type="ECO:0000313" key="1">
    <source>
        <dbReference type="EMBL" id="GES87224.1"/>
    </source>
</evidence>
<name>A0A8H3LKZ6_9GLOM</name>
<dbReference type="AlphaFoldDB" id="A0A8H3LKZ6"/>
<dbReference type="OrthoDB" id="2320698at2759"/>